<evidence type="ECO:0000259" key="1">
    <source>
        <dbReference type="PROSITE" id="PS50011"/>
    </source>
</evidence>
<dbReference type="Gene3D" id="1.10.8.270">
    <property type="entry name" value="putative rabgap domain of human tbc1 domain family member 14 like domains"/>
    <property type="match status" value="1"/>
</dbReference>
<dbReference type="InterPro" id="IPR001763">
    <property type="entry name" value="Rhodanese-like_dom"/>
</dbReference>
<dbReference type="GO" id="GO:0004672">
    <property type="term" value="F:protein kinase activity"/>
    <property type="evidence" value="ECO:0007669"/>
    <property type="project" value="InterPro"/>
</dbReference>
<dbReference type="SMART" id="SM00164">
    <property type="entry name" value="TBC"/>
    <property type="match status" value="1"/>
</dbReference>
<dbReference type="PROSITE" id="PS50206">
    <property type="entry name" value="RHODANESE_3"/>
    <property type="match status" value="1"/>
</dbReference>
<dbReference type="Pfam" id="PF00069">
    <property type="entry name" value="Pkinase"/>
    <property type="match status" value="1"/>
</dbReference>
<feature type="domain" description="Rab-GAP TBC" evidence="2">
    <location>
        <begin position="570"/>
        <end position="755"/>
    </location>
</feature>
<dbReference type="Gene3D" id="1.10.510.10">
    <property type="entry name" value="Transferase(Phosphotransferase) domain 1"/>
    <property type="match status" value="1"/>
</dbReference>
<dbReference type="Gene3D" id="1.10.472.80">
    <property type="entry name" value="Ypt/Rab-GAP domain of gyp1p, domain 3"/>
    <property type="match status" value="1"/>
</dbReference>
<organism evidence="4 5">
    <name type="scientific">Umbelopsis vinacea</name>
    <dbReference type="NCBI Taxonomy" id="44442"/>
    <lineage>
        <taxon>Eukaryota</taxon>
        <taxon>Fungi</taxon>
        <taxon>Fungi incertae sedis</taxon>
        <taxon>Mucoromycota</taxon>
        <taxon>Mucoromycotina</taxon>
        <taxon>Umbelopsidomycetes</taxon>
        <taxon>Umbelopsidales</taxon>
        <taxon>Umbelopsidaceae</taxon>
        <taxon>Umbelopsis</taxon>
    </lineage>
</organism>
<dbReference type="FunFam" id="1.10.8.270:FF:000044">
    <property type="entry name" value="TBC Kinase homolog"/>
    <property type="match status" value="1"/>
</dbReference>
<proteinExistence type="predicted"/>
<evidence type="ECO:0000313" key="5">
    <source>
        <dbReference type="Proteomes" id="UP000612746"/>
    </source>
</evidence>
<reference evidence="4" key="1">
    <citation type="submission" date="2020-12" db="EMBL/GenBank/DDBJ databases">
        <title>Metabolic potential, ecology and presence of endohyphal bacteria is reflected in genomic diversity of Mucoromycotina.</title>
        <authorList>
            <person name="Muszewska A."/>
            <person name="Okrasinska A."/>
            <person name="Steczkiewicz K."/>
            <person name="Drgas O."/>
            <person name="Orlowska M."/>
            <person name="Perlinska-Lenart U."/>
            <person name="Aleksandrzak-Piekarczyk T."/>
            <person name="Szatraj K."/>
            <person name="Zielenkiewicz U."/>
            <person name="Pilsyk S."/>
            <person name="Malc E."/>
            <person name="Mieczkowski P."/>
            <person name="Kruszewska J.S."/>
            <person name="Biernat P."/>
            <person name="Pawlowska J."/>
        </authorList>
    </citation>
    <scope>NUCLEOTIDE SEQUENCE</scope>
    <source>
        <strain evidence="4">WA0000051536</strain>
    </source>
</reference>
<evidence type="ECO:0000259" key="3">
    <source>
        <dbReference type="PROSITE" id="PS50206"/>
    </source>
</evidence>
<feature type="domain" description="Rhodanese" evidence="3">
    <location>
        <begin position="861"/>
        <end position="937"/>
    </location>
</feature>
<dbReference type="PANTHER" id="PTHR22957:SF168">
    <property type="entry name" value="TBC DOMAIN-CONTAINING PROTEIN KINASE-LIKE PROTEIN"/>
    <property type="match status" value="1"/>
</dbReference>
<dbReference type="CDD" id="cd00158">
    <property type="entry name" value="RHOD"/>
    <property type="match status" value="1"/>
</dbReference>
<dbReference type="Proteomes" id="UP000612746">
    <property type="component" value="Unassembled WGS sequence"/>
</dbReference>
<dbReference type="SUPFAM" id="SSF52821">
    <property type="entry name" value="Rhodanese/Cell cycle control phosphatase"/>
    <property type="match status" value="1"/>
</dbReference>
<keyword evidence="5" id="KW-1185">Reference proteome</keyword>
<dbReference type="Pfam" id="PF00566">
    <property type="entry name" value="RabGAP-TBC"/>
    <property type="match status" value="1"/>
</dbReference>
<evidence type="ECO:0000259" key="2">
    <source>
        <dbReference type="PROSITE" id="PS50086"/>
    </source>
</evidence>
<dbReference type="PROSITE" id="PS50011">
    <property type="entry name" value="PROTEIN_KINASE_DOM"/>
    <property type="match status" value="1"/>
</dbReference>
<comment type="caution">
    <text evidence="4">The sequence shown here is derived from an EMBL/GenBank/DDBJ whole genome shotgun (WGS) entry which is preliminary data.</text>
</comment>
<accession>A0A8H7Q3Z6</accession>
<dbReference type="PANTHER" id="PTHR22957">
    <property type="entry name" value="TBC1 DOMAIN FAMILY MEMBER GTPASE-ACTIVATING PROTEIN"/>
    <property type="match status" value="1"/>
</dbReference>
<dbReference type="GO" id="GO:0005096">
    <property type="term" value="F:GTPase activator activity"/>
    <property type="evidence" value="ECO:0007669"/>
    <property type="project" value="TreeGrafter"/>
</dbReference>
<dbReference type="InterPro" id="IPR035969">
    <property type="entry name" value="Rab-GAP_TBC_sf"/>
</dbReference>
<dbReference type="GO" id="GO:0005524">
    <property type="term" value="F:ATP binding"/>
    <property type="evidence" value="ECO:0007669"/>
    <property type="project" value="InterPro"/>
</dbReference>
<dbReference type="Pfam" id="PF00581">
    <property type="entry name" value="Rhodanese"/>
    <property type="match status" value="1"/>
</dbReference>
<dbReference type="SUPFAM" id="SSF47923">
    <property type="entry name" value="Ypt/Rab-GAP domain of gyp1p"/>
    <property type="match status" value="2"/>
</dbReference>
<dbReference type="Gene3D" id="3.40.250.10">
    <property type="entry name" value="Rhodanese-like domain"/>
    <property type="match status" value="1"/>
</dbReference>
<dbReference type="OrthoDB" id="1668230at2759"/>
<dbReference type="AlphaFoldDB" id="A0A8H7Q3Z6"/>
<name>A0A8H7Q3Z6_9FUNG</name>
<dbReference type="InterPro" id="IPR000195">
    <property type="entry name" value="Rab-GAP-TBC_dom"/>
</dbReference>
<dbReference type="SUPFAM" id="SSF56112">
    <property type="entry name" value="Protein kinase-like (PK-like)"/>
    <property type="match status" value="1"/>
</dbReference>
<gene>
    <name evidence="4" type="ORF">INT44_001900</name>
</gene>
<dbReference type="EMBL" id="JAEPRA010000005">
    <property type="protein sequence ID" value="KAG2185110.1"/>
    <property type="molecule type" value="Genomic_DNA"/>
</dbReference>
<feature type="domain" description="Protein kinase" evidence="1">
    <location>
        <begin position="1"/>
        <end position="305"/>
    </location>
</feature>
<dbReference type="InterPro" id="IPR011009">
    <property type="entry name" value="Kinase-like_dom_sf"/>
</dbReference>
<dbReference type="InterPro" id="IPR036873">
    <property type="entry name" value="Rhodanese-like_dom_sf"/>
</dbReference>
<evidence type="ECO:0000313" key="4">
    <source>
        <dbReference type="EMBL" id="KAG2185110.1"/>
    </source>
</evidence>
<protein>
    <submittedName>
        <fullName evidence="4">Uncharacterized protein</fullName>
    </submittedName>
</protein>
<dbReference type="PROSITE" id="PS50086">
    <property type="entry name" value="TBC_RABGAP"/>
    <property type="match status" value="1"/>
</dbReference>
<dbReference type="InterPro" id="IPR000719">
    <property type="entry name" value="Prot_kinase_dom"/>
</dbReference>
<sequence>MPLFISNMKAGHAQSKAEPQLSVSSFVSSARSSDTLTKNSHTVISYSTEIVGKFQELKELSHPNLCQYIDIVVGKQNRLFFVQESHDESMELRKLNFSKKNIDEKLSQLRIWTQQILSALSYLEKHDIEHVTLRPRNILLDEKNNIKLYDYGLGHMTDYGKNIDFPLQYPNYTPPERILATQHLHPDSKATLWSLGIILCEILYATSFWKTTDLGLIFDSITGIRQWSVDNPDSQFWNHEEATHLDINMTVLDFLHLCENRTNSENKDKSDTNDMMKLIIWLLNGNPGNRPTTDEAIAIIGEPVRDDVPKWQAGPIIRSLDVELEEDVTKEDSTHREGFVPLAEMPLQHVYYLWNLAGGDVELEMTRVGLLLATPVIELLPRICRVQDGKESGASGQDTAHLYSSAASILRLDELHLRLDSTSQVDRDMFEWDTNYFMVVDEKDVNFLIEENGEDAQMISPDQEEEDFIFVEIGDTASVGRPRLGSGQSFASSPGSTPNIMDNLYPTSTASTPSIRSNPSFTNSNQIPKLPLIQREKAPLYQFHRVKLFTELLNQYPAARNEIIYHAKVDIPPILRDRVWAAILGVDSDYQEVYARIDKITDYGTDRQIEVDVPRCHQYNPLLASSTGHAKLRRLLKAWVADNKELVYWQGLDSLFAPFLVLNFNDEALAFACVEKFIPKFLKNFFLMDNAPVLQEYLTIFRHILSFHDPELSVHLDLIGFMPDLYAIPWFLTLFTHVFPLDKIYHLWDKLLVGPSSIPLFAGVAILRQIRDVLLSSEFNDCITLFSESFPEVDIEKCILSAMTMCKVTPSSVLRRDYRSDLEEPQTIPSDLPSVEVRKSEIAPRLFLSDYLKIMPFGLGLDVRTNAQFKKGHMPSSMNVQPQQLTTFAPILKKLNKKYHTVIADDDTLGSEVATELVKNGFSRVSMLQGGIHAIDSSQQVDMCTCRPQKQTTTNYKSKGFDPPFVILRCKNTSLTQNR</sequence>